<keyword evidence="1" id="KW-0472">Membrane</keyword>
<protein>
    <submittedName>
        <fullName evidence="2">Uncharacterized protein</fullName>
    </submittedName>
</protein>
<feature type="transmembrane region" description="Helical" evidence="1">
    <location>
        <begin position="54"/>
        <end position="74"/>
    </location>
</feature>
<accession>A0A849BLA4</accession>
<evidence type="ECO:0000256" key="1">
    <source>
        <dbReference type="SAM" id="Phobius"/>
    </source>
</evidence>
<sequence length="240" mass="25421">MNDDRLTVLRQVRPEPSLDVVWTADEQRSVLARILADRRTGEQQAAVPRRTKRAAVAGVAALALMAAPGLAVAIDDGIKERAFVDAYGYWAETLGGPVDPAAATRVVTAPGPYDGTFSVLASTSSEGMTCVATVFETASSATADLPDDFNDGGSFCHEAPSTRPFGLDTIMYGDTAVVWWAHAGDAVTGELVDTDGAVYPVVLAEGYLFGWYPSPSREPDDRPTLVGYAADGSEVGRFLM</sequence>
<evidence type="ECO:0000313" key="3">
    <source>
        <dbReference type="Proteomes" id="UP000555552"/>
    </source>
</evidence>
<keyword evidence="3" id="KW-1185">Reference proteome</keyword>
<dbReference type="EMBL" id="JABEMA010000020">
    <property type="protein sequence ID" value="NNH22103.1"/>
    <property type="molecule type" value="Genomic_DNA"/>
</dbReference>
<gene>
    <name evidence="2" type="ORF">HLB09_03170</name>
</gene>
<proteinExistence type="predicted"/>
<reference evidence="2 3" key="1">
    <citation type="submission" date="2020-05" db="EMBL/GenBank/DDBJ databases">
        <title>MicrobeNet Type strains.</title>
        <authorList>
            <person name="Nicholson A.C."/>
        </authorList>
    </citation>
    <scope>NUCLEOTIDE SEQUENCE [LARGE SCALE GENOMIC DNA]</scope>
    <source>
        <strain evidence="2 3">JCM 14547</strain>
    </source>
</reference>
<dbReference type="AlphaFoldDB" id="A0A849BLA4"/>
<name>A0A849BLA4_9ACTN</name>
<keyword evidence="1" id="KW-1133">Transmembrane helix</keyword>
<organism evidence="2 3">
    <name type="scientific">Pseudokineococcus marinus</name>
    <dbReference type="NCBI Taxonomy" id="351215"/>
    <lineage>
        <taxon>Bacteria</taxon>
        <taxon>Bacillati</taxon>
        <taxon>Actinomycetota</taxon>
        <taxon>Actinomycetes</taxon>
        <taxon>Kineosporiales</taxon>
        <taxon>Kineosporiaceae</taxon>
        <taxon>Pseudokineococcus</taxon>
    </lineage>
</organism>
<comment type="caution">
    <text evidence="2">The sequence shown here is derived from an EMBL/GenBank/DDBJ whole genome shotgun (WGS) entry which is preliminary data.</text>
</comment>
<evidence type="ECO:0000313" key="2">
    <source>
        <dbReference type="EMBL" id="NNH22103.1"/>
    </source>
</evidence>
<dbReference type="Proteomes" id="UP000555552">
    <property type="component" value="Unassembled WGS sequence"/>
</dbReference>
<dbReference type="RefSeq" id="WP_171201957.1">
    <property type="nucleotide sequence ID" value="NZ_BAAANP010000023.1"/>
</dbReference>
<keyword evidence="1" id="KW-0812">Transmembrane</keyword>